<dbReference type="Pfam" id="PF00059">
    <property type="entry name" value="Lectin_C"/>
    <property type="match status" value="2"/>
</dbReference>
<dbReference type="InterPro" id="IPR001304">
    <property type="entry name" value="C-type_lectin-like"/>
</dbReference>
<evidence type="ECO:0000256" key="1">
    <source>
        <dbReference type="SAM" id="Phobius"/>
    </source>
</evidence>
<feature type="transmembrane region" description="Helical" evidence="1">
    <location>
        <begin position="103"/>
        <end position="124"/>
    </location>
</feature>
<accession>A0ABR3L1B4</accession>
<dbReference type="PROSITE" id="PS50041">
    <property type="entry name" value="C_TYPE_LECTIN_2"/>
    <property type="match status" value="2"/>
</dbReference>
<comment type="caution">
    <text evidence="3">The sequence shown here is derived from an EMBL/GenBank/DDBJ whole genome shotgun (WGS) entry which is preliminary data.</text>
</comment>
<proteinExistence type="predicted"/>
<dbReference type="InterPro" id="IPR016186">
    <property type="entry name" value="C-type_lectin-like/link_sf"/>
</dbReference>
<dbReference type="Proteomes" id="UP001558613">
    <property type="component" value="Unassembled WGS sequence"/>
</dbReference>
<dbReference type="SUPFAM" id="SSF56436">
    <property type="entry name" value="C-type lectin-like"/>
    <property type="match status" value="2"/>
</dbReference>
<keyword evidence="4" id="KW-1185">Reference proteome</keyword>
<dbReference type="PANTHER" id="PTHR22802">
    <property type="entry name" value="C-TYPE LECTIN SUPERFAMILY MEMBER"/>
    <property type="match status" value="1"/>
</dbReference>
<gene>
    <name evidence="3" type="ORF">QQF64_034442</name>
</gene>
<dbReference type="EMBL" id="JAYMGO010000194">
    <property type="protein sequence ID" value="KAL1246643.1"/>
    <property type="molecule type" value="Genomic_DNA"/>
</dbReference>
<feature type="domain" description="C-type lectin" evidence="2">
    <location>
        <begin position="137"/>
        <end position="211"/>
    </location>
</feature>
<name>A0ABR3L1B4_9TELE</name>
<reference evidence="3 4" key="1">
    <citation type="submission" date="2023-09" db="EMBL/GenBank/DDBJ databases">
        <authorList>
            <person name="Wang M."/>
        </authorList>
    </citation>
    <scope>NUCLEOTIDE SEQUENCE [LARGE SCALE GENOMIC DNA]</scope>
    <source>
        <strain evidence="3">GT-2023</strain>
        <tissue evidence="3">Liver</tissue>
    </source>
</reference>
<keyword evidence="1" id="KW-0472">Membrane</keyword>
<dbReference type="PANTHER" id="PTHR22802:SF471">
    <property type="entry name" value="CD209F ANTIGEN"/>
    <property type="match status" value="1"/>
</dbReference>
<organism evidence="3 4">
    <name type="scientific">Cirrhinus molitorella</name>
    <name type="common">mud carp</name>
    <dbReference type="NCBI Taxonomy" id="172907"/>
    <lineage>
        <taxon>Eukaryota</taxon>
        <taxon>Metazoa</taxon>
        <taxon>Chordata</taxon>
        <taxon>Craniata</taxon>
        <taxon>Vertebrata</taxon>
        <taxon>Euteleostomi</taxon>
        <taxon>Actinopterygii</taxon>
        <taxon>Neopterygii</taxon>
        <taxon>Teleostei</taxon>
        <taxon>Ostariophysi</taxon>
        <taxon>Cypriniformes</taxon>
        <taxon>Cyprinidae</taxon>
        <taxon>Labeoninae</taxon>
        <taxon>Labeonini</taxon>
        <taxon>Cirrhinus</taxon>
    </lineage>
</organism>
<keyword evidence="1" id="KW-1133">Transmembrane helix</keyword>
<dbReference type="Gene3D" id="3.10.100.10">
    <property type="entry name" value="Mannose-Binding Protein A, subunit A"/>
    <property type="match status" value="2"/>
</dbReference>
<sequence length="225" mass="26110">MSWSESRQYCRDHGADLVIINSEEKQRHISSLIKESVWIGLSDRKQEGSMKWVDDSPLNQGFWGRGFRHPTTPKGHPRNFRDTIGPQIHCRNEGKARHRERRILMPITVCLGMICLLLIAVIILQHCWAVSKRGYLWGPDGLFMNNELMSWSESRQYCRDHGADLVIINSEEKQRHISSLIKESMWIGLSDRKQEGSMKWVDDSPLNQGFWGRAYFFNVKGQVLG</sequence>
<evidence type="ECO:0000313" key="3">
    <source>
        <dbReference type="EMBL" id="KAL1246643.1"/>
    </source>
</evidence>
<feature type="domain" description="C-type lectin" evidence="2">
    <location>
        <begin position="1"/>
        <end position="90"/>
    </location>
</feature>
<evidence type="ECO:0000313" key="4">
    <source>
        <dbReference type="Proteomes" id="UP001558613"/>
    </source>
</evidence>
<protein>
    <recommendedName>
        <fullName evidence="2">C-type lectin domain-containing protein</fullName>
    </recommendedName>
</protein>
<dbReference type="InterPro" id="IPR016187">
    <property type="entry name" value="CTDL_fold"/>
</dbReference>
<evidence type="ECO:0000259" key="2">
    <source>
        <dbReference type="PROSITE" id="PS50041"/>
    </source>
</evidence>
<keyword evidence="1" id="KW-0812">Transmembrane</keyword>
<dbReference type="InterPro" id="IPR051004">
    <property type="entry name" value="DC-SIGN_domain-containing"/>
</dbReference>